<dbReference type="GO" id="GO:0007018">
    <property type="term" value="P:microtubule-based movement"/>
    <property type="evidence" value="ECO:0007669"/>
    <property type="project" value="InterPro"/>
</dbReference>
<evidence type="ECO:0000259" key="7">
    <source>
        <dbReference type="PROSITE" id="PS50067"/>
    </source>
</evidence>
<gene>
    <name evidence="8" type="ORF">AMON00008_LOCUS37629</name>
</gene>
<comment type="similarity">
    <text evidence="3 4">Belongs to the TRAFAC class myosin-kinesin ATPase superfamily. Kinesin family.</text>
</comment>
<name>A0A7S4RM80_9DINO</name>
<evidence type="ECO:0000313" key="8">
    <source>
        <dbReference type="EMBL" id="CAE4619068.1"/>
    </source>
</evidence>
<evidence type="ECO:0000256" key="6">
    <source>
        <dbReference type="SAM" id="MobiDB-lite"/>
    </source>
</evidence>
<dbReference type="PRINTS" id="PR00380">
    <property type="entry name" value="KINESINHEAVY"/>
</dbReference>
<organism evidence="8">
    <name type="scientific">Alexandrium monilatum</name>
    <dbReference type="NCBI Taxonomy" id="311494"/>
    <lineage>
        <taxon>Eukaryota</taxon>
        <taxon>Sar</taxon>
        <taxon>Alveolata</taxon>
        <taxon>Dinophyceae</taxon>
        <taxon>Gonyaulacales</taxon>
        <taxon>Pyrocystaceae</taxon>
        <taxon>Alexandrium</taxon>
    </lineage>
</organism>
<evidence type="ECO:0000256" key="5">
    <source>
        <dbReference type="SAM" id="Coils"/>
    </source>
</evidence>
<keyword evidence="1 3" id="KW-0547">Nucleotide-binding</keyword>
<feature type="coiled-coil region" evidence="5">
    <location>
        <begin position="365"/>
        <end position="438"/>
    </location>
</feature>
<evidence type="ECO:0000256" key="3">
    <source>
        <dbReference type="PROSITE-ProRule" id="PRU00283"/>
    </source>
</evidence>
<feature type="domain" description="Kinesin motor" evidence="7">
    <location>
        <begin position="4"/>
        <end position="354"/>
    </location>
</feature>
<dbReference type="Gene3D" id="2.60.200.20">
    <property type="match status" value="1"/>
</dbReference>
<feature type="compositionally biased region" description="Low complexity" evidence="6">
    <location>
        <begin position="489"/>
        <end position="499"/>
    </location>
</feature>
<dbReference type="InterPro" id="IPR027417">
    <property type="entry name" value="P-loop_NTPase"/>
</dbReference>
<evidence type="ECO:0000256" key="4">
    <source>
        <dbReference type="RuleBase" id="RU000394"/>
    </source>
</evidence>
<proteinExistence type="inferred from homology"/>
<keyword evidence="2 3" id="KW-0067">ATP-binding</keyword>
<dbReference type="PANTHER" id="PTHR47117">
    <property type="entry name" value="STAR-RELATED LIPID TRANSFER PROTEIN 9"/>
    <property type="match status" value="1"/>
</dbReference>
<dbReference type="InterPro" id="IPR001752">
    <property type="entry name" value="Kinesin_motor_dom"/>
</dbReference>
<evidence type="ECO:0000256" key="2">
    <source>
        <dbReference type="ARBA" id="ARBA00022840"/>
    </source>
</evidence>
<dbReference type="PROSITE" id="PS00411">
    <property type="entry name" value="KINESIN_MOTOR_1"/>
    <property type="match status" value="1"/>
</dbReference>
<feature type="binding site" evidence="3">
    <location>
        <begin position="102"/>
        <end position="109"/>
    </location>
    <ligand>
        <name>ATP</name>
        <dbReference type="ChEBI" id="CHEBI:30616"/>
    </ligand>
</feature>
<dbReference type="InterPro" id="IPR036961">
    <property type="entry name" value="Kinesin_motor_dom_sf"/>
</dbReference>
<dbReference type="PROSITE" id="PS50067">
    <property type="entry name" value="KINESIN_MOTOR_2"/>
    <property type="match status" value="1"/>
</dbReference>
<dbReference type="GO" id="GO:0005524">
    <property type="term" value="F:ATP binding"/>
    <property type="evidence" value="ECO:0007669"/>
    <property type="project" value="UniProtKB-UniRule"/>
</dbReference>
<dbReference type="GO" id="GO:0005874">
    <property type="term" value="C:microtubule"/>
    <property type="evidence" value="ECO:0007669"/>
    <property type="project" value="UniProtKB-KW"/>
</dbReference>
<dbReference type="SUPFAM" id="SSF52540">
    <property type="entry name" value="P-loop containing nucleoside triphosphate hydrolases"/>
    <property type="match status" value="1"/>
</dbReference>
<dbReference type="EMBL" id="HBNR01053596">
    <property type="protein sequence ID" value="CAE4619068.1"/>
    <property type="molecule type" value="Transcribed_RNA"/>
</dbReference>
<evidence type="ECO:0000256" key="1">
    <source>
        <dbReference type="ARBA" id="ARBA00022741"/>
    </source>
</evidence>
<dbReference type="Pfam" id="PF00225">
    <property type="entry name" value="Kinesin"/>
    <property type="match status" value="1"/>
</dbReference>
<feature type="region of interest" description="Disordered" evidence="6">
    <location>
        <begin position="477"/>
        <end position="519"/>
    </location>
</feature>
<feature type="compositionally biased region" description="Low complexity" evidence="6">
    <location>
        <begin position="506"/>
        <end position="516"/>
    </location>
</feature>
<protein>
    <recommendedName>
        <fullName evidence="4">Kinesin-like protein</fullName>
    </recommendedName>
</protein>
<dbReference type="GO" id="GO:0008017">
    <property type="term" value="F:microtubule binding"/>
    <property type="evidence" value="ECO:0007669"/>
    <property type="project" value="InterPro"/>
</dbReference>
<keyword evidence="3 4" id="KW-0505">Motor protein</keyword>
<sequence>MAEAVAVGVRVRPFNEREKALKADLCIEMEGPRTTLTYKGKENVFTFDESFWSHDGFEEVDGLMVPRPGSKYADQQVVFDAFGQRVLNNAWDGFHCCLFAYGQTGAGKSYSMVGYGKNKGIVPISCEEIFRRIEANDNPSRRYEITASMIEIYNETVQDLLILPQDRPQGGLAIHESKMLGVYVDGVRKTPVVSYAAIEKVINTATEHRTVGNTLMNATSSRAHTVLTIEFKQVEVIEGKEGVKLSMINLVDLAGSEKSTQTGAAGDRLKEGCMINKSLSALGNVIEKLAKRSSGKKKAQDVVVPYRDSKLTRLLQNALGGSSKTIMICALSPASSNAEETLSTLRYADRAKQIKNCATVNEDPQGRLLREMKEENEKLKEAMASLGGGGSVDVEAMQTRIAELARAEEALHEMQRSFAEKLVEAKEVERAMKEKERKKGCTTVLQRRLPHIVNLNEEVQLSGKLVYFFEEDKETLIGNPNAEDDSDSDSASSSSSSGSSLGGSSGSNRMSSEASEGLAPPDVALRAEDIYLRHATVTNANGKCYLNSPERAATSTFVNGISIDVLLSQRRAQEGEASKSAADVPAGVVLEHADRVAFGAGAHMIFLFIEPEKGAAEHVLLGQGITYAMAREELRSGFAKRFRTLGIVFAGPEASSGDVRSAGGDGDCSRCRKELEARDRQIQELRSELADVHAELAALRRERKEAPAFPCGLEASSALAGLSRSKADPVSAMVRDTFEEAIGALDLLQMRLTSTKTRSGAGAGGTDVRAIYSF</sequence>
<dbReference type="SMART" id="SM00129">
    <property type="entry name" value="KISc"/>
    <property type="match status" value="1"/>
</dbReference>
<accession>A0A7S4RM80</accession>
<dbReference type="Gene3D" id="3.40.850.10">
    <property type="entry name" value="Kinesin motor domain"/>
    <property type="match status" value="1"/>
</dbReference>
<keyword evidence="4" id="KW-0493">Microtubule</keyword>
<reference evidence="8" key="1">
    <citation type="submission" date="2021-01" db="EMBL/GenBank/DDBJ databases">
        <authorList>
            <person name="Corre E."/>
            <person name="Pelletier E."/>
            <person name="Niang G."/>
            <person name="Scheremetjew M."/>
            <person name="Finn R."/>
            <person name="Kale V."/>
            <person name="Holt S."/>
            <person name="Cochrane G."/>
            <person name="Meng A."/>
            <person name="Brown T."/>
            <person name="Cohen L."/>
        </authorList>
    </citation>
    <scope>NUCLEOTIDE SEQUENCE</scope>
    <source>
        <strain evidence="8">CCMP3105</strain>
    </source>
</reference>
<dbReference type="GO" id="GO:0003777">
    <property type="term" value="F:microtubule motor activity"/>
    <property type="evidence" value="ECO:0007669"/>
    <property type="project" value="InterPro"/>
</dbReference>
<keyword evidence="5" id="KW-0175">Coiled coil</keyword>
<dbReference type="InterPro" id="IPR019821">
    <property type="entry name" value="Kinesin_motor_CS"/>
</dbReference>
<dbReference type="FunFam" id="3.40.850.10:FF:000063">
    <property type="entry name" value="Kinesin-like protein"/>
    <property type="match status" value="1"/>
</dbReference>
<dbReference type="AlphaFoldDB" id="A0A7S4RM80"/>
<feature type="coiled-coil region" evidence="5">
    <location>
        <begin position="668"/>
        <end position="702"/>
    </location>
</feature>